<proteinExistence type="predicted"/>
<keyword evidence="2 5" id="KW-0238">DNA-binding</keyword>
<dbReference type="GO" id="GO:0003677">
    <property type="term" value="F:DNA binding"/>
    <property type="evidence" value="ECO:0007669"/>
    <property type="project" value="UniProtKB-KW"/>
</dbReference>
<name>A0ABT4I9V2_9ACTO</name>
<dbReference type="Pfam" id="PF08220">
    <property type="entry name" value="HTH_DeoR"/>
    <property type="match status" value="1"/>
</dbReference>
<dbReference type="InterPro" id="IPR014036">
    <property type="entry name" value="DeoR-like_C"/>
</dbReference>
<dbReference type="InterPro" id="IPR036390">
    <property type="entry name" value="WH_DNA-bd_sf"/>
</dbReference>
<keyword evidence="1" id="KW-0805">Transcription regulation</keyword>
<dbReference type="SMART" id="SM00420">
    <property type="entry name" value="HTH_DEOR"/>
    <property type="match status" value="1"/>
</dbReference>
<protein>
    <submittedName>
        <fullName evidence="5">DeoR/GlpR family DNA-binding transcription regulator</fullName>
    </submittedName>
</protein>
<evidence type="ECO:0000256" key="2">
    <source>
        <dbReference type="ARBA" id="ARBA00023125"/>
    </source>
</evidence>
<keyword evidence="3" id="KW-0804">Transcription</keyword>
<dbReference type="InterPro" id="IPR050313">
    <property type="entry name" value="Carb_Metab_HTH_regulators"/>
</dbReference>
<reference evidence="5" key="1">
    <citation type="submission" date="2022-10" db="EMBL/GenBank/DDBJ databases">
        <title>Genome sequence of Actinomyces israelii ATCC 10048.</title>
        <authorList>
            <person name="Watt R.M."/>
            <person name="Tong W.M."/>
        </authorList>
    </citation>
    <scope>NUCLEOTIDE SEQUENCE</scope>
    <source>
        <strain evidence="5">ATCC 10048</strain>
    </source>
</reference>
<dbReference type="Gene3D" id="1.10.10.10">
    <property type="entry name" value="Winged helix-like DNA-binding domain superfamily/Winged helix DNA-binding domain"/>
    <property type="match status" value="1"/>
</dbReference>
<keyword evidence="6" id="KW-1185">Reference proteome</keyword>
<dbReference type="Proteomes" id="UP001072034">
    <property type="component" value="Unassembled WGS sequence"/>
</dbReference>
<dbReference type="PRINTS" id="PR00037">
    <property type="entry name" value="HTHLACR"/>
</dbReference>
<dbReference type="SUPFAM" id="SSF46785">
    <property type="entry name" value="Winged helix' DNA-binding domain"/>
    <property type="match status" value="1"/>
</dbReference>
<evidence type="ECO:0000259" key="4">
    <source>
        <dbReference type="PROSITE" id="PS51000"/>
    </source>
</evidence>
<dbReference type="SUPFAM" id="SSF100950">
    <property type="entry name" value="NagB/RpiA/CoA transferase-like"/>
    <property type="match status" value="1"/>
</dbReference>
<evidence type="ECO:0000313" key="6">
    <source>
        <dbReference type="Proteomes" id="UP001072034"/>
    </source>
</evidence>
<evidence type="ECO:0000256" key="3">
    <source>
        <dbReference type="ARBA" id="ARBA00023163"/>
    </source>
</evidence>
<dbReference type="PANTHER" id="PTHR30363:SF44">
    <property type="entry name" value="AGA OPERON TRANSCRIPTIONAL REPRESSOR-RELATED"/>
    <property type="match status" value="1"/>
</dbReference>
<accession>A0ABT4I9V2</accession>
<dbReference type="InterPro" id="IPR001034">
    <property type="entry name" value="DeoR_HTH"/>
</dbReference>
<dbReference type="EMBL" id="JAPTMY010000023">
    <property type="protein sequence ID" value="MCZ0858505.1"/>
    <property type="molecule type" value="Genomic_DNA"/>
</dbReference>
<evidence type="ECO:0000313" key="5">
    <source>
        <dbReference type="EMBL" id="MCZ0858505.1"/>
    </source>
</evidence>
<dbReference type="Gene3D" id="3.40.50.1360">
    <property type="match status" value="1"/>
</dbReference>
<evidence type="ECO:0000256" key="1">
    <source>
        <dbReference type="ARBA" id="ARBA00023015"/>
    </source>
</evidence>
<dbReference type="RefSeq" id="WP_268917874.1">
    <property type="nucleotide sequence ID" value="NZ_JAPTMY010000023.1"/>
</dbReference>
<dbReference type="InterPro" id="IPR018356">
    <property type="entry name" value="Tscrpt_reg_HTH_DeoR_CS"/>
</dbReference>
<organism evidence="5 6">
    <name type="scientific">Actinomyces israelii</name>
    <dbReference type="NCBI Taxonomy" id="1659"/>
    <lineage>
        <taxon>Bacteria</taxon>
        <taxon>Bacillati</taxon>
        <taxon>Actinomycetota</taxon>
        <taxon>Actinomycetes</taxon>
        <taxon>Actinomycetales</taxon>
        <taxon>Actinomycetaceae</taxon>
        <taxon>Actinomyces</taxon>
    </lineage>
</organism>
<dbReference type="InterPro" id="IPR037171">
    <property type="entry name" value="NagB/RpiA_transferase-like"/>
</dbReference>
<dbReference type="SMART" id="SM01134">
    <property type="entry name" value="DeoRC"/>
    <property type="match status" value="1"/>
</dbReference>
<feature type="domain" description="HTH deoR-type" evidence="4">
    <location>
        <begin position="3"/>
        <end position="58"/>
    </location>
</feature>
<dbReference type="PROSITE" id="PS51000">
    <property type="entry name" value="HTH_DEOR_2"/>
    <property type="match status" value="1"/>
</dbReference>
<dbReference type="Pfam" id="PF00455">
    <property type="entry name" value="DeoRC"/>
    <property type="match status" value="1"/>
</dbReference>
<dbReference type="InterPro" id="IPR036388">
    <property type="entry name" value="WH-like_DNA-bd_sf"/>
</dbReference>
<dbReference type="PANTHER" id="PTHR30363">
    <property type="entry name" value="HTH-TYPE TRANSCRIPTIONAL REGULATOR SRLR-RELATED"/>
    <property type="match status" value="1"/>
</dbReference>
<sequence length="249" mass="26347">MLVPQRRSAILDLVREQGGATVADLARRLEVSESTIRRDLNHLDRQGRLQRVRGGGAAEADEQPFSHVAVRSAPEKDRIGAAAARLVRDRDVVLIDIGTTCAAAARHLRGRKITVVTASLAVVDELREDRAVELIVLGGLLRPSYLSLVGALPLQALAQLSADVALMGASGLRPDGTVLDSTGTEVPIKHAIREAAERTCLLATTDKFPGSGLLPVCPVTDLQTVVTTAAPATDPLPSLESTDTEVIPV</sequence>
<comment type="caution">
    <text evidence="5">The sequence shown here is derived from an EMBL/GenBank/DDBJ whole genome shotgun (WGS) entry which is preliminary data.</text>
</comment>
<dbReference type="PROSITE" id="PS00894">
    <property type="entry name" value="HTH_DEOR_1"/>
    <property type="match status" value="1"/>
</dbReference>
<gene>
    <name evidence="5" type="ORF">OHJ16_10665</name>
</gene>